<evidence type="ECO:0000256" key="1">
    <source>
        <dbReference type="SAM" id="MobiDB-lite"/>
    </source>
</evidence>
<feature type="compositionally biased region" description="Polar residues" evidence="1">
    <location>
        <begin position="57"/>
        <end position="71"/>
    </location>
</feature>
<dbReference type="InterPro" id="IPR011993">
    <property type="entry name" value="PH-like_dom_sf"/>
</dbReference>
<dbReference type="PANTHER" id="PTHR42073:SF1">
    <property type="entry name" value="MEIOTIC EXPRESSION UP-REGULATED PROTEIN 6"/>
    <property type="match status" value="1"/>
</dbReference>
<dbReference type="eggNOG" id="ENOG502S2JB">
    <property type="taxonomic scope" value="Eukaryota"/>
</dbReference>
<dbReference type="Proteomes" id="UP000011761">
    <property type="component" value="Unassembled WGS sequence"/>
</dbReference>
<dbReference type="PROSITE" id="PS50003">
    <property type="entry name" value="PH_DOMAIN"/>
    <property type="match status" value="1"/>
</dbReference>
<proteinExistence type="predicted"/>
<feature type="region of interest" description="Disordered" evidence="1">
    <location>
        <begin position="228"/>
        <end position="247"/>
    </location>
</feature>
<dbReference type="InterPro" id="IPR039483">
    <property type="entry name" value="Meu6_PH_dom"/>
</dbReference>
<dbReference type="HOGENOM" id="CLU_1124336_0_0_1"/>
<dbReference type="EMBL" id="KB445550">
    <property type="protein sequence ID" value="EMD01071.1"/>
    <property type="molecule type" value="Genomic_DNA"/>
</dbReference>
<dbReference type="SUPFAM" id="SSF50729">
    <property type="entry name" value="PH domain-like"/>
    <property type="match status" value="1"/>
</dbReference>
<dbReference type="RefSeq" id="XP_007672255.1">
    <property type="nucleotide sequence ID" value="XM_007674065.1"/>
</dbReference>
<sequence length="247" mass="27019">MSETKDTITPFTSAAPHMEPATATTTQPELSTAGHNVSNEAGKPLVNGELANHSHHTSTVPLSNTQDEITPVNATPATAPVEETKPAAEKTVEPLTEGLLGYKGPGLLKSLVPTKKEFWLSDLPVTPQHMDLFMRGEKPEVSNAIVAWASQTGKGLLFFNKKGESDRKRPQSVIPLYDAEALKKEGPHDIHFRVHAHQHTLKAANETERDGWYMSLERAMEMGKAEKESMRASEGYKAEMEKLTGQG</sequence>
<dbReference type="OrthoDB" id="5593352at2759"/>
<gene>
    <name evidence="3" type="ORF">BAUCODRAFT_194417</name>
</gene>
<feature type="region of interest" description="Disordered" evidence="1">
    <location>
        <begin position="1"/>
        <end position="71"/>
    </location>
</feature>
<name>M2NQ00_BAUPA</name>
<reference evidence="3 4" key="1">
    <citation type="journal article" date="2012" name="PLoS Pathog.">
        <title>Diverse lifestyles and strategies of plant pathogenesis encoded in the genomes of eighteen Dothideomycetes fungi.</title>
        <authorList>
            <person name="Ohm R.A."/>
            <person name="Feau N."/>
            <person name="Henrissat B."/>
            <person name="Schoch C.L."/>
            <person name="Horwitz B.A."/>
            <person name="Barry K.W."/>
            <person name="Condon B.J."/>
            <person name="Copeland A.C."/>
            <person name="Dhillon B."/>
            <person name="Glaser F."/>
            <person name="Hesse C.N."/>
            <person name="Kosti I."/>
            <person name="LaButti K."/>
            <person name="Lindquist E.A."/>
            <person name="Lucas S."/>
            <person name="Salamov A.A."/>
            <person name="Bradshaw R.E."/>
            <person name="Ciuffetti L."/>
            <person name="Hamelin R.C."/>
            <person name="Kema G.H.J."/>
            <person name="Lawrence C."/>
            <person name="Scott J.A."/>
            <person name="Spatafora J.W."/>
            <person name="Turgeon B.G."/>
            <person name="de Wit P.J.G.M."/>
            <person name="Zhong S."/>
            <person name="Goodwin S.B."/>
            <person name="Grigoriev I.V."/>
        </authorList>
    </citation>
    <scope>NUCLEOTIDE SEQUENCE [LARGE SCALE GENOMIC DNA]</scope>
    <source>
        <strain evidence="3 4">UAMH 10762</strain>
    </source>
</reference>
<feature type="domain" description="PH" evidence="2">
    <location>
        <begin position="93"/>
        <end position="221"/>
    </location>
</feature>
<dbReference type="PANTHER" id="PTHR42073">
    <property type="entry name" value="MEIOTIC EXPRESSION UP-REGULATED PROTEIN 6"/>
    <property type="match status" value="1"/>
</dbReference>
<evidence type="ECO:0000313" key="3">
    <source>
        <dbReference type="EMBL" id="EMD01071.1"/>
    </source>
</evidence>
<dbReference type="KEGG" id="bcom:BAUCODRAFT_194417"/>
<keyword evidence="4" id="KW-1185">Reference proteome</keyword>
<protein>
    <recommendedName>
        <fullName evidence="2">PH domain-containing protein</fullName>
    </recommendedName>
</protein>
<dbReference type="Gene3D" id="2.30.29.30">
    <property type="entry name" value="Pleckstrin-homology domain (PH domain)/Phosphotyrosine-binding domain (PTB)"/>
    <property type="match status" value="1"/>
</dbReference>
<dbReference type="InterPro" id="IPR001849">
    <property type="entry name" value="PH_domain"/>
</dbReference>
<evidence type="ECO:0000259" key="2">
    <source>
        <dbReference type="PROSITE" id="PS50003"/>
    </source>
</evidence>
<organism evidence="3 4">
    <name type="scientific">Baudoinia panamericana (strain UAMH 10762)</name>
    <name type="common">Angels' share fungus</name>
    <name type="synonym">Baudoinia compniacensis (strain UAMH 10762)</name>
    <dbReference type="NCBI Taxonomy" id="717646"/>
    <lineage>
        <taxon>Eukaryota</taxon>
        <taxon>Fungi</taxon>
        <taxon>Dikarya</taxon>
        <taxon>Ascomycota</taxon>
        <taxon>Pezizomycotina</taxon>
        <taxon>Dothideomycetes</taxon>
        <taxon>Dothideomycetidae</taxon>
        <taxon>Mycosphaerellales</taxon>
        <taxon>Teratosphaeriaceae</taxon>
        <taxon>Baudoinia</taxon>
    </lineage>
</organism>
<dbReference type="GeneID" id="19109601"/>
<feature type="compositionally biased region" description="Polar residues" evidence="1">
    <location>
        <begin position="22"/>
        <end position="39"/>
    </location>
</feature>
<accession>M2NQ00</accession>
<evidence type="ECO:0000313" key="4">
    <source>
        <dbReference type="Proteomes" id="UP000011761"/>
    </source>
</evidence>
<dbReference type="InterPro" id="IPR039712">
    <property type="entry name" value="Meu6"/>
</dbReference>
<dbReference type="Pfam" id="PF15406">
    <property type="entry name" value="PH_6"/>
    <property type="match status" value="1"/>
</dbReference>
<dbReference type="AlphaFoldDB" id="M2NQ00"/>